<protein>
    <recommendedName>
        <fullName evidence="2">Hint domain-containing protein</fullName>
    </recommendedName>
</protein>
<evidence type="ECO:0000313" key="1">
    <source>
        <dbReference type="EMBL" id="KKL22834.1"/>
    </source>
</evidence>
<dbReference type="EMBL" id="LAZR01037193">
    <property type="protein sequence ID" value="KKL22834.1"/>
    <property type="molecule type" value="Genomic_DNA"/>
</dbReference>
<sequence length="193" mass="22098">MDWNLELEPFQMRFFESTARHPNMTAAWGTGKRLDINEVVKIRGGWKKLAGIEEGDYVYGMDGQECLVTKAHDIVEVSVAYKLRFDSGEEILADPEHLWYTISSRENLDICRGMRFGGSVKTTQDIIGSIRTKNDYESNHRIPICSPFTQLKRFLPIRPYTFGAWLGDGSSREMSITNEDFEVLESITLDGYI</sequence>
<proteinExistence type="predicted"/>
<evidence type="ECO:0008006" key="2">
    <source>
        <dbReference type="Google" id="ProtNLM"/>
    </source>
</evidence>
<comment type="caution">
    <text evidence="1">The sequence shown here is derived from an EMBL/GenBank/DDBJ whole genome shotgun (WGS) entry which is preliminary data.</text>
</comment>
<name>A0A0F9BLV9_9ZZZZ</name>
<feature type="non-terminal residue" evidence="1">
    <location>
        <position position="193"/>
    </location>
</feature>
<reference evidence="1" key="1">
    <citation type="journal article" date="2015" name="Nature">
        <title>Complex archaea that bridge the gap between prokaryotes and eukaryotes.</title>
        <authorList>
            <person name="Spang A."/>
            <person name="Saw J.H."/>
            <person name="Jorgensen S.L."/>
            <person name="Zaremba-Niedzwiedzka K."/>
            <person name="Martijn J."/>
            <person name="Lind A.E."/>
            <person name="van Eijk R."/>
            <person name="Schleper C."/>
            <person name="Guy L."/>
            <person name="Ettema T.J."/>
        </authorList>
    </citation>
    <scope>NUCLEOTIDE SEQUENCE</scope>
</reference>
<dbReference type="SUPFAM" id="SSF51294">
    <property type="entry name" value="Hedgehog/intein (Hint) domain"/>
    <property type="match status" value="1"/>
</dbReference>
<accession>A0A0F9BLV9</accession>
<dbReference type="AlphaFoldDB" id="A0A0F9BLV9"/>
<organism evidence="1">
    <name type="scientific">marine sediment metagenome</name>
    <dbReference type="NCBI Taxonomy" id="412755"/>
    <lineage>
        <taxon>unclassified sequences</taxon>
        <taxon>metagenomes</taxon>
        <taxon>ecological metagenomes</taxon>
    </lineage>
</organism>
<dbReference type="InterPro" id="IPR036844">
    <property type="entry name" value="Hint_dom_sf"/>
</dbReference>
<gene>
    <name evidence="1" type="ORF">LCGC14_2431390</name>
</gene>